<accession>J0NMD7</accession>
<dbReference type="Proteomes" id="UP000004578">
    <property type="component" value="Unassembled WGS sequence"/>
</dbReference>
<dbReference type="PATRIC" id="fig|1125717.3.peg.1082"/>
<dbReference type="AlphaFoldDB" id="J0NMD7"/>
<sequence length="103" mass="10720">MGRPWFSVPVPRAQVIGRCWAVTLSGAGVRPYWGGRRVIGAGNGALGQVINLPQCGLTCPNGRICAHAPASRTDDGGSLPQCAFPARRAPLGASDELLLSLAR</sequence>
<dbReference type="EMBL" id="AKFS01000161">
    <property type="protein sequence ID" value="EJF45922.1"/>
    <property type="molecule type" value="Genomic_DNA"/>
</dbReference>
<evidence type="ECO:0000313" key="2">
    <source>
        <dbReference type="Proteomes" id="UP000004578"/>
    </source>
</evidence>
<reference evidence="1 2" key="1">
    <citation type="submission" date="2012-05" db="EMBL/GenBank/DDBJ databases">
        <authorList>
            <person name="Harkins D.M."/>
            <person name="Madupu R."/>
            <person name="Durkin A.S."/>
            <person name="Torralba M."/>
            <person name="Methe B."/>
            <person name="Sutton G.G."/>
            <person name="Nelson K.E."/>
        </authorList>
    </citation>
    <scope>NUCLEOTIDE SEQUENCE [LARGE SCALE GENOMIC DNA]</scope>
    <source>
        <strain evidence="1 2">F0490</strain>
    </source>
</reference>
<proteinExistence type="predicted"/>
<name>J0NMD7_9ACTO</name>
<organism evidence="1 2">
    <name type="scientific">Schaalia georgiae F0490</name>
    <dbReference type="NCBI Taxonomy" id="1125717"/>
    <lineage>
        <taxon>Bacteria</taxon>
        <taxon>Bacillati</taxon>
        <taxon>Actinomycetota</taxon>
        <taxon>Actinomycetes</taxon>
        <taxon>Actinomycetales</taxon>
        <taxon>Actinomycetaceae</taxon>
        <taxon>Schaalia</taxon>
    </lineage>
</organism>
<keyword evidence="2" id="KW-1185">Reference proteome</keyword>
<gene>
    <name evidence="1" type="ORF">HMPREF1317_0611</name>
</gene>
<comment type="caution">
    <text evidence="1">The sequence shown here is derived from an EMBL/GenBank/DDBJ whole genome shotgun (WGS) entry which is preliminary data.</text>
</comment>
<evidence type="ECO:0000313" key="1">
    <source>
        <dbReference type="EMBL" id="EJF45922.1"/>
    </source>
</evidence>
<protein>
    <submittedName>
        <fullName evidence="1">Uncharacterized protein</fullName>
    </submittedName>
</protein>